<feature type="transmembrane region" description="Helical" evidence="7">
    <location>
        <begin position="192"/>
        <end position="212"/>
    </location>
</feature>
<keyword evidence="10" id="KW-1185">Reference proteome</keyword>
<dbReference type="EMBL" id="JAGDQJ010000060">
    <property type="protein sequence ID" value="MBO1628553.1"/>
    <property type="molecule type" value="Genomic_DNA"/>
</dbReference>
<keyword evidence="5 7" id="KW-1133">Transmembrane helix</keyword>
<feature type="transmembrane region" description="Helical" evidence="7">
    <location>
        <begin position="262"/>
        <end position="284"/>
    </location>
</feature>
<dbReference type="Gene3D" id="1.20.1720.10">
    <property type="entry name" value="Multidrug resistance protein D"/>
    <property type="match status" value="1"/>
</dbReference>
<organism evidence="9 10">
    <name type="scientific">Bacillus arachidis</name>
    <dbReference type="NCBI Taxonomy" id="2819290"/>
    <lineage>
        <taxon>Bacteria</taxon>
        <taxon>Bacillati</taxon>
        <taxon>Bacillota</taxon>
        <taxon>Bacilli</taxon>
        <taxon>Bacillales</taxon>
        <taxon>Bacillaceae</taxon>
        <taxon>Bacillus</taxon>
    </lineage>
</organism>
<comment type="subcellular location">
    <subcellularLocation>
        <location evidence="1">Cell membrane</location>
        <topology evidence="1">Multi-pass membrane protein</topology>
    </subcellularLocation>
</comment>
<feature type="transmembrane region" description="Helical" evidence="7">
    <location>
        <begin position="160"/>
        <end position="180"/>
    </location>
</feature>
<evidence type="ECO:0000256" key="2">
    <source>
        <dbReference type="ARBA" id="ARBA00022448"/>
    </source>
</evidence>
<dbReference type="CDD" id="cd17321">
    <property type="entry name" value="MFS_MMR_MDR_like"/>
    <property type="match status" value="1"/>
</dbReference>
<feature type="domain" description="Major facilitator superfamily (MFS) profile" evidence="8">
    <location>
        <begin position="6"/>
        <end position="543"/>
    </location>
</feature>
<dbReference type="Pfam" id="PF07690">
    <property type="entry name" value="MFS_1"/>
    <property type="match status" value="1"/>
</dbReference>
<name>A0ABS3P5T5_9BACI</name>
<evidence type="ECO:0000256" key="5">
    <source>
        <dbReference type="ARBA" id="ARBA00022989"/>
    </source>
</evidence>
<dbReference type="InterPro" id="IPR004638">
    <property type="entry name" value="EmrB-like"/>
</dbReference>
<keyword evidence="6 7" id="KW-0472">Membrane</keyword>
<evidence type="ECO:0000313" key="9">
    <source>
        <dbReference type="EMBL" id="MBO1628553.1"/>
    </source>
</evidence>
<reference evidence="9 10" key="1">
    <citation type="submission" date="2021-03" db="EMBL/GenBank/DDBJ databases">
        <title>Identification of novel Bacillus strains.</title>
        <authorList>
            <person name="Xiao Z."/>
            <person name="Li Y."/>
            <person name="Shen J."/>
        </authorList>
    </citation>
    <scope>NUCLEOTIDE SEQUENCE [LARGE SCALE GENOMIC DNA]</scope>
    <source>
        <strain evidence="9 10">SY8</strain>
    </source>
</reference>
<keyword evidence="2" id="KW-0813">Transport</keyword>
<dbReference type="Gene3D" id="1.20.1250.20">
    <property type="entry name" value="MFS general substrate transporter like domains"/>
    <property type="match status" value="1"/>
</dbReference>
<dbReference type="RefSeq" id="WP_208019556.1">
    <property type="nucleotide sequence ID" value="NZ_JAGDQJ010000060.1"/>
</dbReference>
<evidence type="ECO:0000259" key="8">
    <source>
        <dbReference type="PROSITE" id="PS50850"/>
    </source>
</evidence>
<dbReference type="Proteomes" id="UP000677611">
    <property type="component" value="Unassembled WGS sequence"/>
</dbReference>
<evidence type="ECO:0000256" key="6">
    <source>
        <dbReference type="ARBA" id="ARBA00023136"/>
    </source>
</evidence>
<feature type="transmembrane region" description="Helical" evidence="7">
    <location>
        <begin position="129"/>
        <end position="148"/>
    </location>
</feature>
<dbReference type="PRINTS" id="PR01036">
    <property type="entry name" value="TCRTETB"/>
</dbReference>
<evidence type="ECO:0000256" key="1">
    <source>
        <dbReference type="ARBA" id="ARBA00004651"/>
    </source>
</evidence>
<dbReference type="PANTHER" id="PTHR42718:SF46">
    <property type="entry name" value="BLR6921 PROTEIN"/>
    <property type="match status" value="1"/>
</dbReference>
<accession>A0ABS3P5T5</accession>
<evidence type="ECO:0000256" key="3">
    <source>
        <dbReference type="ARBA" id="ARBA00022475"/>
    </source>
</evidence>
<dbReference type="PROSITE" id="PS00216">
    <property type="entry name" value="SUGAR_TRANSPORT_1"/>
    <property type="match status" value="1"/>
</dbReference>
<feature type="transmembrane region" description="Helical" evidence="7">
    <location>
        <begin position="325"/>
        <end position="347"/>
    </location>
</feature>
<comment type="caution">
    <text evidence="9">The sequence shown here is derived from an EMBL/GenBank/DDBJ whole genome shotgun (WGS) entry which is preliminary data.</text>
</comment>
<evidence type="ECO:0000256" key="4">
    <source>
        <dbReference type="ARBA" id="ARBA00022692"/>
    </source>
</evidence>
<keyword evidence="4 7" id="KW-0812">Transmembrane</keyword>
<proteinExistence type="predicted"/>
<sequence>MKKFLGLLSILLGFFIALLDTTIVNITLPKITEHFNTDIKTISWVLNGYNLAFAVFLITASRLADQFGRKKIYLIGVTLFTITSFLCGMSTSVEMMIAFRVLQGLSAALVVPVTMPMSMELISKEKRGALMGFWGAFGGLAAASGPAVGGILTDKFNWQWIFYINIPIGLLAIILTIFLIRESYDPTSSKKVDWFGIITLSVSLFAVVLALIQATDKGWTSPYILSMFAISLFFLILFIFIEQKSKEPMVPLGLFRNLPFSAGSLSFLMVGLGLMSGAFLLSFFLTKAMGLSELESGLIITAMPLTAIPFSAISGPLSQKFGSRWFIVTGMICLTAMIYLCGDLTLYSSKWDIIWRLILGGAGIGLTMAPLMSTTVNAVPEDKVGIASGVTNMARTFGTVLGVALLVTILNGNINNIIPDAQAKAISIVQSSSSLDNQGKQELIDELKGADFSEDNSIPSKEDILQKIENKKEEVLKKAPPQAQESIKLSFEQGKKEVETLFPEIEETFKSHVSKAFNNTFKTASIIMLLGVLFAYYSDSTKKQAISKRRKTTSV</sequence>
<evidence type="ECO:0000313" key="10">
    <source>
        <dbReference type="Proteomes" id="UP000677611"/>
    </source>
</evidence>
<dbReference type="InterPro" id="IPR011701">
    <property type="entry name" value="MFS"/>
</dbReference>
<dbReference type="InterPro" id="IPR020846">
    <property type="entry name" value="MFS_dom"/>
</dbReference>
<feature type="transmembrane region" description="Helical" evidence="7">
    <location>
        <begin position="353"/>
        <end position="372"/>
    </location>
</feature>
<keyword evidence="3" id="KW-1003">Cell membrane</keyword>
<dbReference type="InterPro" id="IPR036259">
    <property type="entry name" value="MFS_trans_sf"/>
</dbReference>
<dbReference type="NCBIfam" id="TIGR00711">
    <property type="entry name" value="efflux_EmrB"/>
    <property type="match status" value="1"/>
</dbReference>
<evidence type="ECO:0000256" key="7">
    <source>
        <dbReference type="SAM" id="Phobius"/>
    </source>
</evidence>
<feature type="transmembrane region" description="Helical" evidence="7">
    <location>
        <begin position="72"/>
        <end position="91"/>
    </location>
</feature>
<feature type="transmembrane region" description="Helical" evidence="7">
    <location>
        <begin position="520"/>
        <end position="538"/>
    </location>
</feature>
<feature type="transmembrane region" description="Helical" evidence="7">
    <location>
        <begin position="296"/>
        <end position="313"/>
    </location>
</feature>
<feature type="transmembrane region" description="Helical" evidence="7">
    <location>
        <begin position="384"/>
        <end position="410"/>
    </location>
</feature>
<dbReference type="InterPro" id="IPR005829">
    <property type="entry name" value="Sugar_transporter_CS"/>
</dbReference>
<gene>
    <name evidence="9" type="ORF">J4P90_25900</name>
</gene>
<feature type="transmembrane region" description="Helical" evidence="7">
    <location>
        <begin position="224"/>
        <end position="241"/>
    </location>
</feature>
<feature type="transmembrane region" description="Helical" evidence="7">
    <location>
        <begin position="41"/>
        <end position="60"/>
    </location>
</feature>
<dbReference type="SUPFAM" id="SSF103473">
    <property type="entry name" value="MFS general substrate transporter"/>
    <property type="match status" value="1"/>
</dbReference>
<dbReference type="PROSITE" id="PS50850">
    <property type="entry name" value="MFS"/>
    <property type="match status" value="1"/>
</dbReference>
<protein>
    <submittedName>
        <fullName evidence="9">DHA2 family efflux MFS transporter permease subunit</fullName>
    </submittedName>
</protein>
<dbReference type="PANTHER" id="PTHR42718">
    <property type="entry name" value="MAJOR FACILITATOR SUPERFAMILY MULTIDRUG TRANSPORTER MFSC"/>
    <property type="match status" value="1"/>
</dbReference>